<comment type="caution">
    <text evidence="1">The sequence shown here is derived from an EMBL/GenBank/DDBJ whole genome shotgun (WGS) entry which is preliminary data.</text>
</comment>
<reference evidence="1" key="1">
    <citation type="submission" date="2022-10" db="EMBL/GenBank/DDBJ databases">
        <authorList>
            <person name="Hyden B.L."/>
            <person name="Feng K."/>
            <person name="Yates T."/>
            <person name="Jawdy S."/>
            <person name="Smart L.B."/>
            <person name="Muchero W."/>
        </authorList>
    </citation>
    <scope>NUCLEOTIDE SEQUENCE</scope>
    <source>
        <tissue evidence="1">Shoot tip</tissue>
    </source>
</reference>
<keyword evidence="2" id="KW-1185">Reference proteome</keyword>
<reference evidence="1" key="2">
    <citation type="journal article" date="2023" name="Int. J. Mol. Sci.">
        <title>De Novo Assembly and Annotation of 11 Diverse Shrub Willow (Salix) Genomes Reveals Novel Gene Organization in Sex-Linked Regions.</title>
        <authorList>
            <person name="Hyden B."/>
            <person name="Feng K."/>
            <person name="Yates T.B."/>
            <person name="Jawdy S."/>
            <person name="Cereghino C."/>
            <person name="Smart L.B."/>
            <person name="Muchero W."/>
        </authorList>
    </citation>
    <scope>NUCLEOTIDE SEQUENCE</scope>
    <source>
        <tissue evidence="1">Shoot tip</tissue>
    </source>
</reference>
<evidence type="ECO:0000313" key="1">
    <source>
        <dbReference type="EMBL" id="KAJ6288018.1"/>
    </source>
</evidence>
<dbReference type="Proteomes" id="UP001141253">
    <property type="component" value="Unassembled WGS sequence"/>
</dbReference>
<accession>A0ABQ8ZGQ9</accession>
<gene>
    <name evidence="1" type="ORF">OIU77_026306</name>
</gene>
<organism evidence="1 2">
    <name type="scientific">Salix suchowensis</name>
    <dbReference type="NCBI Taxonomy" id="1278906"/>
    <lineage>
        <taxon>Eukaryota</taxon>
        <taxon>Viridiplantae</taxon>
        <taxon>Streptophyta</taxon>
        <taxon>Embryophyta</taxon>
        <taxon>Tracheophyta</taxon>
        <taxon>Spermatophyta</taxon>
        <taxon>Magnoliopsida</taxon>
        <taxon>eudicotyledons</taxon>
        <taxon>Gunneridae</taxon>
        <taxon>Pentapetalae</taxon>
        <taxon>rosids</taxon>
        <taxon>fabids</taxon>
        <taxon>Malpighiales</taxon>
        <taxon>Salicaceae</taxon>
        <taxon>Saliceae</taxon>
        <taxon>Salix</taxon>
    </lineage>
</organism>
<dbReference type="EMBL" id="JAPFFI010000635">
    <property type="protein sequence ID" value="KAJ6288018.1"/>
    <property type="molecule type" value="Genomic_DNA"/>
</dbReference>
<evidence type="ECO:0000313" key="2">
    <source>
        <dbReference type="Proteomes" id="UP001141253"/>
    </source>
</evidence>
<sequence>MEDDVSNPFRRMSMRTRKLAPKMAVALASNDNKTQVSDFFIERFFYFLQLFELLNKRVVN</sequence>
<name>A0ABQ8ZGQ9_9ROSI</name>
<dbReference type="EMBL" id="JAPFFI010000635">
    <property type="protein sequence ID" value="KAJ6288017.1"/>
    <property type="molecule type" value="Genomic_DNA"/>
</dbReference>
<protein>
    <submittedName>
        <fullName evidence="1">Uncharacterized protein</fullName>
    </submittedName>
</protein>
<proteinExistence type="predicted"/>